<feature type="domain" description="CusB-like beta-barrel" evidence="2">
    <location>
        <begin position="211"/>
        <end position="283"/>
    </location>
</feature>
<dbReference type="PANTHER" id="PTHR30469">
    <property type="entry name" value="MULTIDRUG RESISTANCE PROTEIN MDTA"/>
    <property type="match status" value="1"/>
</dbReference>
<dbReference type="PANTHER" id="PTHR30469:SF37">
    <property type="entry name" value="RAGD PROTEIN"/>
    <property type="match status" value="1"/>
</dbReference>
<organism evidence="4 5">
    <name type="scientific">Sphingobacterium nematocida</name>
    <dbReference type="NCBI Taxonomy" id="1513896"/>
    <lineage>
        <taxon>Bacteria</taxon>
        <taxon>Pseudomonadati</taxon>
        <taxon>Bacteroidota</taxon>
        <taxon>Sphingobacteriia</taxon>
        <taxon>Sphingobacteriales</taxon>
        <taxon>Sphingobacteriaceae</taxon>
        <taxon>Sphingobacterium</taxon>
    </lineage>
</organism>
<dbReference type="Proteomes" id="UP000190150">
    <property type="component" value="Unassembled WGS sequence"/>
</dbReference>
<dbReference type="Gene3D" id="2.40.420.20">
    <property type="match status" value="1"/>
</dbReference>
<dbReference type="Pfam" id="PF25973">
    <property type="entry name" value="BSH_CzcB"/>
    <property type="match status" value="1"/>
</dbReference>
<proteinExistence type="inferred from homology"/>
<dbReference type="AlphaFoldDB" id="A0A1T5CKE1"/>
<dbReference type="NCBIfam" id="TIGR01730">
    <property type="entry name" value="RND_mfp"/>
    <property type="match status" value="1"/>
</dbReference>
<dbReference type="InterPro" id="IPR058792">
    <property type="entry name" value="Beta-barrel_RND_2"/>
</dbReference>
<dbReference type="EMBL" id="FUZF01000004">
    <property type="protein sequence ID" value="SKB59975.1"/>
    <property type="molecule type" value="Genomic_DNA"/>
</dbReference>
<dbReference type="GO" id="GO:1990281">
    <property type="term" value="C:efflux pump complex"/>
    <property type="evidence" value="ECO:0007669"/>
    <property type="project" value="TreeGrafter"/>
</dbReference>
<dbReference type="PROSITE" id="PS51257">
    <property type="entry name" value="PROKAR_LIPOPROTEIN"/>
    <property type="match status" value="1"/>
</dbReference>
<sequence length="362" mass="40215">MVRYSFLLVLVVFLGCKQKEGDKQAKQQAKADMLEVEVSHPQSLQPEYSLKVTGELQPQESVALFSKVKGFVRQIHVDVGDYVRKGQLLARMEAPEMDMQSTADRAKQNQLMANYEVSRLRYKRLHDVDGRKKGAISALELEKAHGDMLRDSAAVVEAGGTYQKSKQMEDYLLIRAPFSGIITQRNFSTGALLGDNGIPMFNLVANDKLKLKVVVPEVHGQSVSDSTTAEFQVLSVPNRIFTTKLKRNAKFIDPTTRSLSLEFEVANADKGLIGGDFADVKLSLQRTHKTTFVPKGAVVNAQSGIFVVRIGEDGSTERVPVRPGISYNDLIEVFGSIRLEDRIVNRASEELTNGKRVKTVMK</sequence>
<gene>
    <name evidence="4" type="ORF">SAMN05660841_01394</name>
</gene>
<dbReference type="SUPFAM" id="SSF111369">
    <property type="entry name" value="HlyD-like secretion proteins"/>
    <property type="match status" value="1"/>
</dbReference>
<protein>
    <submittedName>
        <fullName evidence="4">RND family efflux transporter, MFP subunit</fullName>
    </submittedName>
</protein>
<dbReference type="GO" id="GO:0015562">
    <property type="term" value="F:efflux transmembrane transporter activity"/>
    <property type="evidence" value="ECO:0007669"/>
    <property type="project" value="TreeGrafter"/>
</dbReference>
<dbReference type="RefSeq" id="WP_079642368.1">
    <property type="nucleotide sequence ID" value="NZ_FUZF01000004.1"/>
</dbReference>
<keyword evidence="5" id="KW-1185">Reference proteome</keyword>
<dbReference type="STRING" id="1513896.SAMN05660841_01394"/>
<dbReference type="Gene3D" id="2.40.50.100">
    <property type="match status" value="1"/>
</dbReference>
<dbReference type="InterPro" id="IPR058647">
    <property type="entry name" value="BSH_CzcB-like"/>
</dbReference>
<reference evidence="5" key="1">
    <citation type="submission" date="2017-02" db="EMBL/GenBank/DDBJ databases">
        <authorList>
            <person name="Varghese N."/>
            <person name="Submissions S."/>
        </authorList>
    </citation>
    <scope>NUCLEOTIDE SEQUENCE [LARGE SCALE GENOMIC DNA]</scope>
    <source>
        <strain evidence="5">DSM 24091</strain>
    </source>
</reference>
<evidence type="ECO:0000259" key="3">
    <source>
        <dbReference type="Pfam" id="PF25973"/>
    </source>
</evidence>
<evidence type="ECO:0000259" key="2">
    <source>
        <dbReference type="Pfam" id="PF25954"/>
    </source>
</evidence>
<accession>A0A1T5CKE1</accession>
<dbReference type="Pfam" id="PF25954">
    <property type="entry name" value="Beta-barrel_RND_2"/>
    <property type="match status" value="1"/>
</dbReference>
<feature type="domain" description="CzcB-like barrel-sandwich hybrid" evidence="3">
    <location>
        <begin position="63"/>
        <end position="194"/>
    </location>
</feature>
<comment type="similarity">
    <text evidence="1">Belongs to the membrane fusion protein (MFP) (TC 8.A.1) family.</text>
</comment>
<evidence type="ECO:0000313" key="5">
    <source>
        <dbReference type="Proteomes" id="UP000190150"/>
    </source>
</evidence>
<evidence type="ECO:0000256" key="1">
    <source>
        <dbReference type="ARBA" id="ARBA00009477"/>
    </source>
</evidence>
<dbReference type="Gene3D" id="2.40.30.170">
    <property type="match status" value="1"/>
</dbReference>
<evidence type="ECO:0000313" key="4">
    <source>
        <dbReference type="EMBL" id="SKB59975.1"/>
    </source>
</evidence>
<dbReference type="Gene3D" id="1.10.287.470">
    <property type="entry name" value="Helix hairpin bin"/>
    <property type="match status" value="1"/>
</dbReference>
<name>A0A1T5CKE1_9SPHI</name>
<dbReference type="InterPro" id="IPR006143">
    <property type="entry name" value="RND_pump_MFP"/>
</dbReference>
<dbReference type="OrthoDB" id="9806939at2"/>